<dbReference type="EMBL" id="CAJHNH020000525">
    <property type="protein sequence ID" value="CAG5118274.1"/>
    <property type="molecule type" value="Genomic_DNA"/>
</dbReference>
<dbReference type="PANTHER" id="PTHR11256:SF48">
    <property type="entry name" value="BCL-2-RELATED OVARIAN KILLER PROTEIN"/>
    <property type="match status" value="1"/>
</dbReference>
<keyword evidence="10" id="KW-1185">Reference proteome</keyword>
<accession>A0A8S3YMR1</accession>
<protein>
    <recommendedName>
        <fullName evidence="8">Bcl-2 Bcl-2 homology region 1-3 domain-containing protein</fullName>
    </recommendedName>
</protein>
<comment type="subcellular location">
    <subcellularLocation>
        <location evidence="1">Membrane</location>
        <topology evidence="1">Single-pass membrane protein</topology>
    </subcellularLocation>
</comment>
<reference evidence="9" key="1">
    <citation type="submission" date="2021-04" db="EMBL/GenBank/DDBJ databases">
        <authorList>
            <consortium name="Molecular Ecology Group"/>
        </authorList>
    </citation>
    <scope>NUCLEOTIDE SEQUENCE</scope>
</reference>
<feature type="region of interest" description="Disordered" evidence="7">
    <location>
        <begin position="67"/>
        <end position="94"/>
    </location>
</feature>
<keyword evidence="5" id="KW-1133">Transmembrane helix</keyword>
<dbReference type="SMART" id="SM00337">
    <property type="entry name" value="BCL"/>
    <property type="match status" value="1"/>
</dbReference>
<dbReference type="InterPro" id="IPR002475">
    <property type="entry name" value="Bcl2-like"/>
</dbReference>
<dbReference type="AlphaFoldDB" id="A0A8S3YMR1"/>
<name>A0A8S3YMR1_9EUPU</name>
<dbReference type="InterPro" id="IPR036834">
    <property type="entry name" value="Bcl-2-like_sf"/>
</dbReference>
<proteinExistence type="inferred from homology"/>
<evidence type="ECO:0000256" key="4">
    <source>
        <dbReference type="ARBA" id="ARBA00022703"/>
    </source>
</evidence>
<dbReference type="GO" id="GO:0005741">
    <property type="term" value="C:mitochondrial outer membrane"/>
    <property type="evidence" value="ECO:0007669"/>
    <property type="project" value="TreeGrafter"/>
</dbReference>
<dbReference type="GO" id="GO:0001836">
    <property type="term" value="P:release of cytochrome c from mitochondria"/>
    <property type="evidence" value="ECO:0007669"/>
    <property type="project" value="TreeGrafter"/>
</dbReference>
<comment type="caution">
    <text evidence="9">The sequence shown here is derived from an EMBL/GenBank/DDBJ whole genome shotgun (WGS) entry which is preliminary data.</text>
</comment>
<sequence>MIKRAEMPPGTPTKRRHDQGFSSLSLDHIPQDSSHNKNNNSNLTKHGHAVPPLLSYSSLTLPDGHVTGNSQSLLSPSNVRRMRRNSSSSCRGDHGDKSCITLLTFAKAVHLVYTVLAKGVKRAVGSLFVSRPRRRLPVGHIDIVEQAHWICTDYILHKLASKKLMSRKVGLSAPGYSKSVHVINAALSLELAHPMTYSNVSRKLCMTMSSAKVVRTTLTSLLTVLFEGDITWGKVVSMFAVAGLFGEECASQGHADFVKEVIDVVADFTGSRLLPWLTSQGRM</sequence>
<dbReference type="PANTHER" id="PTHR11256">
    <property type="entry name" value="BCL-2 RELATED"/>
    <property type="match status" value="1"/>
</dbReference>
<gene>
    <name evidence="9" type="ORF">CUNI_LOCUS3832</name>
</gene>
<feature type="domain" description="Bcl-2 Bcl-2 homology region 1-3" evidence="8">
    <location>
        <begin position="182"/>
        <end position="283"/>
    </location>
</feature>
<evidence type="ECO:0000313" key="10">
    <source>
        <dbReference type="Proteomes" id="UP000678393"/>
    </source>
</evidence>
<dbReference type="PROSITE" id="PS50062">
    <property type="entry name" value="BCL2_FAMILY"/>
    <property type="match status" value="1"/>
</dbReference>
<dbReference type="GO" id="GO:0051400">
    <property type="term" value="F:BH domain binding"/>
    <property type="evidence" value="ECO:0007669"/>
    <property type="project" value="TreeGrafter"/>
</dbReference>
<dbReference type="SUPFAM" id="SSF56854">
    <property type="entry name" value="Bcl-2 inhibitors of programmed cell death"/>
    <property type="match status" value="1"/>
</dbReference>
<feature type="compositionally biased region" description="Polar residues" evidence="7">
    <location>
        <begin position="20"/>
        <end position="44"/>
    </location>
</feature>
<evidence type="ECO:0000256" key="3">
    <source>
        <dbReference type="ARBA" id="ARBA00022692"/>
    </source>
</evidence>
<dbReference type="Pfam" id="PF00452">
    <property type="entry name" value="Bcl-2"/>
    <property type="match status" value="1"/>
</dbReference>
<keyword evidence="4" id="KW-0053">Apoptosis</keyword>
<comment type="similarity">
    <text evidence="2">Belongs to the Bcl-2 family.</text>
</comment>
<feature type="compositionally biased region" description="Low complexity" evidence="7">
    <location>
        <begin position="75"/>
        <end position="90"/>
    </location>
</feature>
<evidence type="ECO:0000256" key="5">
    <source>
        <dbReference type="ARBA" id="ARBA00022989"/>
    </source>
</evidence>
<dbReference type="InterPro" id="IPR046371">
    <property type="entry name" value="Bcl-2_BH1-3"/>
</dbReference>
<evidence type="ECO:0000256" key="6">
    <source>
        <dbReference type="ARBA" id="ARBA00023136"/>
    </source>
</evidence>
<evidence type="ECO:0000313" key="9">
    <source>
        <dbReference type="EMBL" id="CAG5118274.1"/>
    </source>
</evidence>
<keyword evidence="3" id="KW-0812">Transmembrane</keyword>
<dbReference type="InterPro" id="IPR026298">
    <property type="entry name" value="Bcl-2_fam"/>
</dbReference>
<evidence type="ECO:0000256" key="1">
    <source>
        <dbReference type="ARBA" id="ARBA00004167"/>
    </source>
</evidence>
<dbReference type="OrthoDB" id="5947850at2759"/>
<evidence type="ECO:0000256" key="2">
    <source>
        <dbReference type="ARBA" id="ARBA00009458"/>
    </source>
</evidence>
<evidence type="ECO:0000259" key="8">
    <source>
        <dbReference type="SMART" id="SM00337"/>
    </source>
</evidence>
<dbReference type="Proteomes" id="UP000678393">
    <property type="component" value="Unassembled WGS sequence"/>
</dbReference>
<keyword evidence="6" id="KW-0472">Membrane</keyword>
<organism evidence="9 10">
    <name type="scientific">Candidula unifasciata</name>
    <dbReference type="NCBI Taxonomy" id="100452"/>
    <lineage>
        <taxon>Eukaryota</taxon>
        <taxon>Metazoa</taxon>
        <taxon>Spiralia</taxon>
        <taxon>Lophotrochozoa</taxon>
        <taxon>Mollusca</taxon>
        <taxon>Gastropoda</taxon>
        <taxon>Heterobranchia</taxon>
        <taxon>Euthyneura</taxon>
        <taxon>Panpulmonata</taxon>
        <taxon>Eupulmonata</taxon>
        <taxon>Stylommatophora</taxon>
        <taxon>Helicina</taxon>
        <taxon>Helicoidea</taxon>
        <taxon>Geomitridae</taxon>
        <taxon>Candidula</taxon>
    </lineage>
</organism>
<dbReference type="GO" id="GO:0042981">
    <property type="term" value="P:regulation of apoptotic process"/>
    <property type="evidence" value="ECO:0007669"/>
    <property type="project" value="InterPro"/>
</dbReference>
<dbReference type="CDD" id="cd06845">
    <property type="entry name" value="Bcl-2_like"/>
    <property type="match status" value="1"/>
</dbReference>
<dbReference type="GO" id="GO:0097192">
    <property type="term" value="P:extrinsic apoptotic signaling pathway in absence of ligand"/>
    <property type="evidence" value="ECO:0007669"/>
    <property type="project" value="TreeGrafter"/>
</dbReference>
<feature type="region of interest" description="Disordered" evidence="7">
    <location>
        <begin position="1"/>
        <end position="49"/>
    </location>
</feature>
<evidence type="ECO:0000256" key="7">
    <source>
        <dbReference type="SAM" id="MobiDB-lite"/>
    </source>
</evidence>
<dbReference type="Gene3D" id="1.10.437.10">
    <property type="entry name" value="Blc2-like"/>
    <property type="match status" value="1"/>
</dbReference>
<feature type="non-terminal residue" evidence="9">
    <location>
        <position position="283"/>
    </location>
</feature>
<dbReference type="GO" id="GO:0008630">
    <property type="term" value="P:intrinsic apoptotic signaling pathway in response to DNA damage"/>
    <property type="evidence" value="ECO:0007669"/>
    <property type="project" value="TreeGrafter"/>
</dbReference>